<dbReference type="EMBL" id="JAHUZD010000044">
    <property type="protein sequence ID" value="KAI3405290.2"/>
    <property type="molecule type" value="Genomic_DNA"/>
</dbReference>
<gene>
    <name evidence="2" type="ORF">KGF56_001902</name>
</gene>
<dbReference type="GeneID" id="73379519"/>
<comment type="caution">
    <text evidence="2">The sequence shown here is derived from an EMBL/GenBank/DDBJ whole genome shotgun (WGS) entry which is preliminary data.</text>
</comment>
<feature type="region of interest" description="Disordered" evidence="1">
    <location>
        <begin position="106"/>
        <end position="125"/>
    </location>
</feature>
<keyword evidence="3" id="KW-1185">Reference proteome</keyword>
<organism evidence="2 3">
    <name type="scientific">Candida oxycetoniae</name>
    <dbReference type="NCBI Taxonomy" id="497107"/>
    <lineage>
        <taxon>Eukaryota</taxon>
        <taxon>Fungi</taxon>
        <taxon>Dikarya</taxon>
        <taxon>Ascomycota</taxon>
        <taxon>Saccharomycotina</taxon>
        <taxon>Pichiomycetes</taxon>
        <taxon>Debaryomycetaceae</taxon>
        <taxon>Candida/Lodderomyces clade</taxon>
        <taxon>Candida</taxon>
    </lineage>
</organism>
<dbReference type="RefSeq" id="XP_049181035.1">
    <property type="nucleotide sequence ID" value="XM_049323074.1"/>
</dbReference>
<feature type="region of interest" description="Disordered" evidence="1">
    <location>
        <begin position="158"/>
        <end position="198"/>
    </location>
</feature>
<evidence type="ECO:0000256" key="1">
    <source>
        <dbReference type="SAM" id="MobiDB-lite"/>
    </source>
</evidence>
<evidence type="ECO:0000313" key="2">
    <source>
        <dbReference type="EMBL" id="KAI3405290.2"/>
    </source>
</evidence>
<reference evidence="2" key="1">
    <citation type="journal article" date="2022" name="DNA Res.">
        <title>Genome analysis of five recently described species of the CUG-Ser clade uncovers Candida theae as a new hybrid lineage with pathogenic potential in the Candida parapsilosis species complex.</title>
        <authorList>
            <person name="Mixao V."/>
            <person name="Del Olmo V."/>
            <person name="Hegedusova E."/>
            <person name="Saus E."/>
            <person name="Pryszcz L."/>
            <person name="Cillingova A."/>
            <person name="Nosek J."/>
            <person name="Gabaldon T."/>
        </authorList>
    </citation>
    <scope>NUCLEOTIDE SEQUENCE</scope>
    <source>
        <strain evidence="2">CBS 10844</strain>
    </source>
</reference>
<dbReference type="Proteomes" id="UP001202479">
    <property type="component" value="Unassembled WGS sequence"/>
</dbReference>
<accession>A0AAI9WYE8</accession>
<name>A0AAI9WYE8_9ASCO</name>
<sequence>MAKLDYSFDNMNWGIIWIIINDNDDNDAATKLDDDTAIQICDDTAIQLCDDTAIQLCNDTAIQLCDDTAIQLCDLQPLSSSILNKHTSSLSPKSSKVKLKKPYARFQSADTQSSPPLPHYLGENSYQKRTMTAITRAENLKERENCFGYKSKNLNVDNDLQSSDMVPPTISPRRENSRLAKQKEEGVEKGVEKGVEEKEEANSISTKFEKKVVLTEDPCKDEDLDFNSESDKMSQIGSTWLFVGNVPYPSNWISLKRFFVEKAKDIEPSNTRV</sequence>
<protein>
    <submittedName>
        <fullName evidence="2">Uncharacterized protein</fullName>
    </submittedName>
</protein>
<proteinExistence type="predicted"/>
<feature type="compositionally biased region" description="Basic and acidic residues" evidence="1">
    <location>
        <begin position="172"/>
        <end position="196"/>
    </location>
</feature>
<evidence type="ECO:0000313" key="3">
    <source>
        <dbReference type="Proteomes" id="UP001202479"/>
    </source>
</evidence>
<dbReference type="AlphaFoldDB" id="A0AAI9WYE8"/>